<sequence length="97" mass="10965">MSTLTLNVRFTAKPGHETELRETLEDLVAPTLAEAGCIAYELYLHPSDPSRVVLLEEWVDEAALATHFETPHLKEAAVVLNEILIEPFQLRRFHEVA</sequence>
<evidence type="ECO:0000313" key="2">
    <source>
        <dbReference type="EMBL" id="WUV49186.1"/>
    </source>
</evidence>
<keyword evidence="2" id="KW-0503">Monooxygenase</keyword>
<dbReference type="Proteomes" id="UP001432062">
    <property type="component" value="Chromosome"/>
</dbReference>
<evidence type="ECO:0000313" key="3">
    <source>
        <dbReference type="Proteomes" id="UP001432062"/>
    </source>
</evidence>
<dbReference type="Gene3D" id="3.30.70.100">
    <property type="match status" value="1"/>
</dbReference>
<dbReference type="PANTHER" id="PTHR33336">
    <property type="entry name" value="QUINOL MONOOXYGENASE YGIN-RELATED"/>
    <property type="match status" value="1"/>
</dbReference>
<dbReference type="SUPFAM" id="SSF54909">
    <property type="entry name" value="Dimeric alpha+beta barrel"/>
    <property type="match status" value="1"/>
</dbReference>
<reference evidence="2" key="1">
    <citation type="submission" date="2022-10" db="EMBL/GenBank/DDBJ databases">
        <title>The complete genomes of actinobacterial strains from the NBC collection.</title>
        <authorList>
            <person name="Joergensen T.S."/>
            <person name="Alvarez Arevalo M."/>
            <person name="Sterndorff E.B."/>
            <person name="Faurdal D."/>
            <person name="Vuksanovic O."/>
            <person name="Mourched A.-S."/>
            <person name="Charusanti P."/>
            <person name="Shaw S."/>
            <person name="Blin K."/>
            <person name="Weber T."/>
        </authorList>
    </citation>
    <scope>NUCLEOTIDE SEQUENCE</scope>
    <source>
        <strain evidence="2">NBC_01482</strain>
    </source>
</reference>
<dbReference type="GO" id="GO:0004497">
    <property type="term" value="F:monooxygenase activity"/>
    <property type="evidence" value="ECO:0007669"/>
    <property type="project" value="UniProtKB-KW"/>
</dbReference>
<organism evidence="2 3">
    <name type="scientific">Nocardia vinacea</name>
    <dbReference type="NCBI Taxonomy" id="96468"/>
    <lineage>
        <taxon>Bacteria</taxon>
        <taxon>Bacillati</taxon>
        <taxon>Actinomycetota</taxon>
        <taxon>Actinomycetes</taxon>
        <taxon>Mycobacteriales</taxon>
        <taxon>Nocardiaceae</taxon>
        <taxon>Nocardia</taxon>
    </lineage>
</organism>
<dbReference type="InterPro" id="IPR011008">
    <property type="entry name" value="Dimeric_a/b-barrel"/>
</dbReference>
<keyword evidence="2" id="KW-0560">Oxidoreductase</keyword>
<name>A0ABZ1Z1Q6_9NOCA</name>
<proteinExistence type="predicted"/>
<keyword evidence="3" id="KW-1185">Reference proteome</keyword>
<dbReference type="PANTHER" id="PTHR33336:SF15">
    <property type="entry name" value="ABM DOMAIN-CONTAINING PROTEIN"/>
    <property type="match status" value="1"/>
</dbReference>
<dbReference type="InterPro" id="IPR050744">
    <property type="entry name" value="AI-2_Isomerase_LsrG"/>
</dbReference>
<dbReference type="PROSITE" id="PS51725">
    <property type="entry name" value="ABM"/>
    <property type="match status" value="1"/>
</dbReference>
<dbReference type="InterPro" id="IPR007138">
    <property type="entry name" value="ABM_dom"/>
</dbReference>
<dbReference type="Pfam" id="PF03992">
    <property type="entry name" value="ABM"/>
    <property type="match status" value="1"/>
</dbReference>
<accession>A0ABZ1Z1Q6</accession>
<evidence type="ECO:0000259" key="1">
    <source>
        <dbReference type="PROSITE" id="PS51725"/>
    </source>
</evidence>
<feature type="domain" description="ABM" evidence="1">
    <location>
        <begin position="4"/>
        <end position="93"/>
    </location>
</feature>
<gene>
    <name evidence="2" type="ORF">OG563_13860</name>
</gene>
<dbReference type="RefSeq" id="WP_327093977.1">
    <property type="nucleotide sequence ID" value="NZ_CP109149.1"/>
</dbReference>
<dbReference type="EMBL" id="CP109441">
    <property type="protein sequence ID" value="WUV49186.1"/>
    <property type="molecule type" value="Genomic_DNA"/>
</dbReference>
<protein>
    <submittedName>
        <fullName evidence="2">Antibiotic biosynthesis monooxygenase</fullName>
    </submittedName>
</protein>